<accession>A0AA38X4M3</accession>
<evidence type="ECO:0000313" key="3">
    <source>
        <dbReference type="Proteomes" id="UP001172673"/>
    </source>
</evidence>
<proteinExistence type="predicted"/>
<feature type="transmembrane region" description="Helical" evidence="1">
    <location>
        <begin position="12"/>
        <end position="32"/>
    </location>
</feature>
<organism evidence="2 3">
    <name type="scientific">Cladophialophora chaetospira</name>
    <dbReference type="NCBI Taxonomy" id="386627"/>
    <lineage>
        <taxon>Eukaryota</taxon>
        <taxon>Fungi</taxon>
        <taxon>Dikarya</taxon>
        <taxon>Ascomycota</taxon>
        <taxon>Pezizomycotina</taxon>
        <taxon>Eurotiomycetes</taxon>
        <taxon>Chaetothyriomycetidae</taxon>
        <taxon>Chaetothyriales</taxon>
        <taxon>Herpotrichiellaceae</taxon>
        <taxon>Cladophialophora</taxon>
    </lineage>
</organism>
<evidence type="ECO:0000313" key="2">
    <source>
        <dbReference type="EMBL" id="KAJ9606661.1"/>
    </source>
</evidence>
<keyword evidence="1" id="KW-0812">Transmembrane</keyword>
<dbReference type="Proteomes" id="UP001172673">
    <property type="component" value="Unassembled WGS sequence"/>
</dbReference>
<evidence type="ECO:0008006" key="4">
    <source>
        <dbReference type="Google" id="ProtNLM"/>
    </source>
</evidence>
<sequence length="133" mass="14620">MEALSSIPPLQYLVAYFLPIMFLGVFIGALVSPHSLSAAALFPQPADKPMHPYFYLFAVRELVLGLALLILEANNEWRAVTALLGCVGLNGVSDCIIAATLSGGGWWPSLKVHGIPTVIGYWSVWKLWQEHWV</sequence>
<keyword evidence="3" id="KW-1185">Reference proteome</keyword>
<name>A0AA38X4M3_9EURO</name>
<protein>
    <recommendedName>
        <fullName evidence="4">DUF4267 domain-containing protein</fullName>
    </recommendedName>
</protein>
<keyword evidence="1" id="KW-1133">Transmembrane helix</keyword>
<evidence type="ECO:0000256" key="1">
    <source>
        <dbReference type="SAM" id="Phobius"/>
    </source>
</evidence>
<keyword evidence="1" id="KW-0472">Membrane</keyword>
<reference evidence="2" key="1">
    <citation type="submission" date="2022-10" db="EMBL/GenBank/DDBJ databases">
        <title>Culturing micro-colonial fungi from biological soil crusts in the Mojave desert and describing Neophaeococcomyces mojavensis, and introducing the new genera and species Taxawa tesnikishii.</title>
        <authorList>
            <person name="Kurbessoian T."/>
            <person name="Stajich J.E."/>
        </authorList>
    </citation>
    <scope>NUCLEOTIDE SEQUENCE</scope>
    <source>
        <strain evidence="2">TK_41</strain>
    </source>
</reference>
<gene>
    <name evidence="2" type="ORF">H2200_008669</name>
</gene>
<comment type="caution">
    <text evidence="2">The sequence shown here is derived from an EMBL/GenBank/DDBJ whole genome shotgun (WGS) entry which is preliminary data.</text>
</comment>
<feature type="transmembrane region" description="Helical" evidence="1">
    <location>
        <begin position="52"/>
        <end position="71"/>
    </location>
</feature>
<dbReference type="InterPro" id="IPR025363">
    <property type="entry name" value="DUF4267"/>
</dbReference>
<dbReference type="EMBL" id="JAPDRK010000013">
    <property type="protein sequence ID" value="KAJ9606661.1"/>
    <property type="molecule type" value="Genomic_DNA"/>
</dbReference>
<dbReference type="AlphaFoldDB" id="A0AA38X4M3"/>
<dbReference type="Pfam" id="PF14087">
    <property type="entry name" value="DUF4267"/>
    <property type="match status" value="1"/>
</dbReference>